<sequence length="131" mass="14621">MADGDLWRDRNKVFVAGLPHHVDDDALYEKFKSFGEMHQSKVVYDQKTGRSKGFGFVTFCEYTNALDAVDQLNQTKWDKRTLNVRFLQPKSGSSGTGAAAIVKRPTKAIGPRPEGCTTVYVGNLAYDITEE</sequence>
<reference evidence="4 5" key="1">
    <citation type="journal article" date="2017" name="Genome Biol. Evol.">
        <title>Phytophthora megakarya and P. palmivora, closely related causal agents of cacao black pod rot, underwent increases in genome sizes and gene numbers by different mechanisms.</title>
        <authorList>
            <person name="Ali S.S."/>
            <person name="Shao J."/>
            <person name="Lary D.J."/>
            <person name="Kronmiller B."/>
            <person name="Shen D."/>
            <person name="Strem M.D."/>
            <person name="Amoako-Attah I."/>
            <person name="Akrofi A.Y."/>
            <person name="Begoude B.A."/>
            <person name="Ten Hoopen G.M."/>
            <person name="Coulibaly K."/>
            <person name="Kebe B.I."/>
            <person name="Melnick R.L."/>
            <person name="Guiltinan M.J."/>
            <person name="Tyler B.M."/>
            <person name="Meinhardt L.W."/>
            <person name="Bailey B.A."/>
        </authorList>
    </citation>
    <scope>NUCLEOTIDE SEQUENCE [LARGE SCALE GENOMIC DNA]</scope>
    <source>
        <strain evidence="5">sbr112.9</strain>
    </source>
</reference>
<feature type="domain" description="RRM" evidence="3">
    <location>
        <begin position="11"/>
        <end position="89"/>
    </location>
</feature>
<dbReference type="PANTHER" id="PTHR48027">
    <property type="entry name" value="HETEROGENEOUS NUCLEAR RIBONUCLEOPROTEIN 87F-RELATED"/>
    <property type="match status" value="1"/>
</dbReference>
<dbReference type="PROSITE" id="PS50102">
    <property type="entry name" value="RRM"/>
    <property type="match status" value="1"/>
</dbReference>
<dbReference type="InterPro" id="IPR000504">
    <property type="entry name" value="RRM_dom"/>
</dbReference>
<keyword evidence="5" id="KW-1185">Reference proteome</keyword>
<proteinExistence type="predicted"/>
<gene>
    <name evidence="4" type="ORF">PHPALM_29729</name>
</gene>
<dbReference type="OrthoDB" id="439808at2759"/>
<dbReference type="InterPro" id="IPR052462">
    <property type="entry name" value="SLIRP/GR-RBP-like"/>
</dbReference>
<dbReference type="SUPFAM" id="SSF54928">
    <property type="entry name" value="RNA-binding domain, RBD"/>
    <property type="match status" value="1"/>
</dbReference>
<name>A0A2P4X6T6_9STRA</name>
<dbReference type="GO" id="GO:0003723">
    <property type="term" value="F:RNA binding"/>
    <property type="evidence" value="ECO:0007669"/>
    <property type="project" value="UniProtKB-UniRule"/>
</dbReference>
<dbReference type="SMART" id="SM00360">
    <property type="entry name" value="RRM"/>
    <property type="match status" value="1"/>
</dbReference>
<protein>
    <recommendedName>
        <fullName evidence="3">RRM domain-containing protein</fullName>
    </recommendedName>
</protein>
<evidence type="ECO:0000313" key="4">
    <source>
        <dbReference type="EMBL" id="POM61277.1"/>
    </source>
</evidence>
<evidence type="ECO:0000259" key="3">
    <source>
        <dbReference type="PROSITE" id="PS50102"/>
    </source>
</evidence>
<dbReference type="InterPro" id="IPR012677">
    <property type="entry name" value="Nucleotide-bd_a/b_plait_sf"/>
</dbReference>
<dbReference type="AlphaFoldDB" id="A0A2P4X6T6"/>
<dbReference type="InterPro" id="IPR035979">
    <property type="entry name" value="RBD_domain_sf"/>
</dbReference>
<comment type="caution">
    <text evidence="4">The sequence shown here is derived from an EMBL/GenBank/DDBJ whole genome shotgun (WGS) entry which is preliminary data.</text>
</comment>
<organism evidence="4 5">
    <name type="scientific">Phytophthora palmivora</name>
    <dbReference type="NCBI Taxonomy" id="4796"/>
    <lineage>
        <taxon>Eukaryota</taxon>
        <taxon>Sar</taxon>
        <taxon>Stramenopiles</taxon>
        <taxon>Oomycota</taxon>
        <taxon>Peronosporomycetes</taxon>
        <taxon>Peronosporales</taxon>
        <taxon>Peronosporaceae</taxon>
        <taxon>Phytophthora</taxon>
    </lineage>
</organism>
<dbReference type="Gene3D" id="3.30.70.330">
    <property type="match status" value="1"/>
</dbReference>
<evidence type="ECO:0000256" key="2">
    <source>
        <dbReference type="PROSITE-ProRule" id="PRU00176"/>
    </source>
</evidence>
<evidence type="ECO:0000256" key="1">
    <source>
        <dbReference type="ARBA" id="ARBA00022884"/>
    </source>
</evidence>
<dbReference type="Pfam" id="PF00076">
    <property type="entry name" value="RRM_1"/>
    <property type="match status" value="1"/>
</dbReference>
<evidence type="ECO:0000313" key="5">
    <source>
        <dbReference type="Proteomes" id="UP000237271"/>
    </source>
</evidence>
<accession>A0A2P4X6T6</accession>
<dbReference type="EMBL" id="NCKW01016124">
    <property type="protein sequence ID" value="POM61277.1"/>
    <property type="molecule type" value="Genomic_DNA"/>
</dbReference>
<keyword evidence="1 2" id="KW-0694">RNA-binding</keyword>
<dbReference type="Proteomes" id="UP000237271">
    <property type="component" value="Unassembled WGS sequence"/>
</dbReference>
<feature type="non-terminal residue" evidence="4">
    <location>
        <position position="131"/>
    </location>
</feature>